<evidence type="ECO:0000313" key="2">
    <source>
        <dbReference type="Proteomes" id="UP000798662"/>
    </source>
</evidence>
<name>A0ACC3BN44_PYRYE</name>
<protein>
    <submittedName>
        <fullName evidence="1">Uncharacterized protein</fullName>
    </submittedName>
</protein>
<comment type="caution">
    <text evidence="1">The sequence shown here is derived from an EMBL/GenBank/DDBJ whole genome shotgun (WGS) entry which is preliminary data.</text>
</comment>
<organism evidence="1 2">
    <name type="scientific">Pyropia yezoensis</name>
    <name type="common">Susabi-nori</name>
    <name type="synonym">Porphyra yezoensis</name>
    <dbReference type="NCBI Taxonomy" id="2788"/>
    <lineage>
        <taxon>Eukaryota</taxon>
        <taxon>Rhodophyta</taxon>
        <taxon>Bangiophyceae</taxon>
        <taxon>Bangiales</taxon>
        <taxon>Bangiaceae</taxon>
        <taxon>Pyropia</taxon>
    </lineage>
</organism>
<keyword evidence="2" id="KW-1185">Reference proteome</keyword>
<dbReference type="EMBL" id="CM020618">
    <property type="protein sequence ID" value="KAK1859322.1"/>
    <property type="molecule type" value="Genomic_DNA"/>
</dbReference>
<reference evidence="1" key="1">
    <citation type="submission" date="2019-11" db="EMBL/GenBank/DDBJ databases">
        <title>Nori genome reveals adaptations in red seaweeds to the harsh intertidal environment.</title>
        <authorList>
            <person name="Wang D."/>
            <person name="Mao Y."/>
        </authorList>
    </citation>
    <scope>NUCLEOTIDE SEQUENCE</scope>
    <source>
        <tissue evidence="1">Gametophyte</tissue>
    </source>
</reference>
<evidence type="ECO:0000313" key="1">
    <source>
        <dbReference type="EMBL" id="KAK1859322.1"/>
    </source>
</evidence>
<proteinExistence type="predicted"/>
<accession>A0ACC3BN44</accession>
<gene>
    <name evidence="1" type="ORF">I4F81_001919</name>
</gene>
<dbReference type="Proteomes" id="UP000798662">
    <property type="component" value="Chromosome 1"/>
</dbReference>
<sequence length="323" mass="32412">MMTRSTPSPSKAPRWRVCPSCRPARPPAEKTPSVGLPPGGVRHGRARLVGSKGARPGVERDGWRLSPLLSQPRTRSSLPLHGHAPITTTATLPARGSTLLLPPQFPPTPFRGRPLVLAAATTPLPPLHTPARPSPHTSPAAARPARREPFPPLPTPWRLLTVYLAGPAGAIAMATASATAVVAVAAAAAAAAAAVVAVAEAEVAATYVNALAARRVATAVVAVAEAEVAATLAARRVATAVVSVAEAEVAATLAAQRVATAAAAAVTAAAVAGAVAAAGAAPVGVFLEGPRARARSRRASMERVGGVAGPQACGGACSFRPRE</sequence>